<organism evidence="1 2">
    <name type="scientific">Hymenobacter metallilatus</name>
    <dbReference type="NCBI Taxonomy" id="2493666"/>
    <lineage>
        <taxon>Bacteria</taxon>
        <taxon>Pseudomonadati</taxon>
        <taxon>Bacteroidota</taxon>
        <taxon>Cytophagia</taxon>
        <taxon>Cytophagales</taxon>
        <taxon>Hymenobacteraceae</taxon>
        <taxon>Hymenobacter</taxon>
    </lineage>
</organism>
<keyword evidence="2" id="KW-1185">Reference proteome</keyword>
<comment type="caution">
    <text evidence="1">The sequence shown here is derived from an EMBL/GenBank/DDBJ whole genome shotgun (WGS) entry which is preliminary data.</text>
</comment>
<dbReference type="EMBL" id="RWIS01000018">
    <property type="protein sequence ID" value="RSK24206.1"/>
    <property type="molecule type" value="Genomic_DNA"/>
</dbReference>
<evidence type="ECO:0000313" key="1">
    <source>
        <dbReference type="EMBL" id="RSK24206.1"/>
    </source>
</evidence>
<name>A0A428IYY8_9BACT</name>
<dbReference type="AlphaFoldDB" id="A0A428IYY8"/>
<dbReference type="Proteomes" id="UP000280066">
    <property type="component" value="Unassembled WGS sequence"/>
</dbReference>
<reference evidence="1 2" key="1">
    <citation type="submission" date="2018-12" db="EMBL/GenBank/DDBJ databases">
        <authorList>
            <person name="Feng G."/>
            <person name="Zhu H."/>
        </authorList>
    </citation>
    <scope>NUCLEOTIDE SEQUENCE [LARGE SCALE GENOMIC DNA]</scope>
    <source>
        <strain evidence="1 2">9PBR-2</strain>
    </source>
</reference>
<sequence length="77" mass="8500">MSQFLPNSPDAGGGPVSLDQILTKLAESHLDTTEDFINRLSEWRAHGAISEEVRFLADKHLMQQAENLRAVIQLLGA</sequence>
<protein>
    <submittedName>
        <fullName evidence="1">Uncharacterized protein</fullName>
    </submittedName>
</protein>
<gene>
    <name evidence="1" type="ORF">EI290_20720</name>
</gene>
<accession>A0A428IYY8</accession>
<proteinExistence type="predicted"/>
<evidence type="ECO:0000313" key="2">
    <source>
        <dbReference type="Proteomes" id="UP000280066"/>
    </source>
</evidence>
<dbReference type="RefSeq" id="WP_125433563.1">
    <property type="nucleotide sequence ID" value="NZ_RWIS01000018.1"/>
</dbReference>